<organism evidence="5 6">
    <name type="scientific">Aureimonas endophytica</name>
    <dbReference type="NCBI Taxonomy" id="2027858"/>
    <lineage>
        <taxon>Bacteria</taxon>
        <taxon>Pseudomonadati</taxon>
        <taxon>Pseudomonadota</taxon>
        <taxon>Alphaproteobacteria</taxon>
        <taxon>Hyphomicrobiales</taxon>
        <taxon>Aurantimonadaceae</taxon>
        <taxon>Aureimonas</taxon>
    </lineage>
</organism>
<dbReference type="RefSeq" id="WP_188912272.1">
    <property type="nucleotide sequence ID" value="NZ_BMIQ01000008.1"/>
</dbReference>
<feature type="compositionally biased region" description="Basic and acidic residues" evidence="2">
    <location>
        <begin position="412"/>
        <end position="423"/>
    </location>
</feature>
<reference evidence="5" key="1">
    <citation type="journal article" date="2014" name="Int. J. Syst. Evol. Microbiol.">
        <title>Complete genome sequence of Corynebacterium casei LMG S-19264T (=DSM 44701T), isolated from a smear-ripened cheese.</title>
        <authorList>
            <consortium name="US DOE Joint Genome Institute (JGI-PGF)"/>
            <person name="Walter F."/>
            <person name="Albersmeier A."/>
            <person name="Kalinowski J."/>
            <person name="Ruckert C."/>
        </authorList>
    </citation>
    <scope>NUCLEOTIDE SEQUENCE</scope>
    <source>
        <strain evidence="5">CGMCC 1.15367</strain>
    </source>
</reference>
<evidence type="ECO:0000259" key="4">
    <source>
        <dbReference type="Pfam" id="PF25973"/>
    </source>
</evidence>
<dbReference type="InterPro" id="IPR006143">
    <property type="entry name" value="RND_pump_MFP"/>
</dbReference>
<sequence length="423" mass="44911">MALLKHSLVTLAALLVGVIAWMALDDRPARLALAALPEDATTLRGAILALSPHAGEPPRTKIGATPAGGERGRNRPVVVVAGAVGEAETRTQVRGIGSGEAERSVTVYPDTTGIVASVAFKSGDRVESGAPLAILEHDNEELAVARARIGLDAAEEKFQRYQRLAQSRAVTSVEANDVARERDNARLDLRAAEIALAKRTISAPLAGHVGIVNVEPGDLVSNQSTIATIDDRTRLRVIFYTPESFIGALAIGAPVEAFASARPEKSYGGTISAIDSRIDEASRTLRTEALLDNAADELRPGMSFLVTLRLEGERRLAVDPLAVQWERDGAFVWKIAGNRIEKTPVRIVERNIDSLLLTAGDLKRGDQVVVEGVQSVREGGTVDVRDTRPAPTGPARDDGALPPAAERNAPAADRRAEAGTDGR</sequence>
<feature type="domain" description="CusB-like beta-barrel" evidence="3">
    <location>
        <begin position="240"/>
        <end position="309"/>
    </location>
</feature>
<dbReference type="Gene3D" id="1.10.287.470">
    <property type="entry name" value="Helix hairpin bin"/>
    <property type="match status" value="1"/>
</dbReference>
<protein>
    <submittedName>
        <fullName evidence="5">MexH family multidrug efflux RND transporter periplasmic adaptor subunit</fullName>
    </submittedName>
</protein>
<dbReference type="Proteomes" id="UP000644699">
    <property type="component" value="Unassembled WGS sequence"/>
</dbReference>
<reference evidence="5" key="2">
    <citation type="submission" date="2020-09" db="EMBL/GenBank/DDBJ databases">
        <authorList>
            <person name="Sun Q."/>
            <person name="Zhou Y."/>
        </authorList>
    </citation>
    <scope>NUCLEOTIDE SEQUENCE</scope>
    <source>
        <strain evidence="5">CGMCC 1.15367</strain>
    </source>
</reference>
<dbReference type="NCBIfam" id="TIGR01730">
    <property type="entry name" value="RND_mfp"/>
    <property type="match status" value="1"/>
</dbReference>
<dbReference type="Pfam" id="PF25954">
    <property type="entry name" value="Beta-barrel_RND_2"/>
    <property type="match status" value="1"/>
</dbReference>
<feature type="domain" description="CzcB-like barrel-sandwich hybrid" evidence="4">
    <location>
        <begin position="104"/>
        <end position="231"/>
    </location>
</feature>
<dbReference type="PANTHER" id="PTHR30469:SF11">
    <property type="entry name" value="BLL4320 PROTEIN"/>
    <property type="match status" value="1"/>
</dbReference>
<dbReference type="EMBL" id="BMIQ01000008">
    <property type="protein sequence ID" value="GGE19667.1"/>
    <property type="molecule type" value="Genomic_DNA"/>
</dbReference>
<evidence type="ECO:0000256" key="1">
    <source>
        <dbReference type="ARBA" id="ARBA00009477"/>
    </source>
</evidence>
<dbReference type="Gene3D" id="2.40.50.100">
    <property type="match status" value="1"/>
</dbReference>
<evidence type="ECO:0000256" key="2">
    <source>
        <dbReference type="SAM" id="MobiDB-lite"/>
    </source>
</evidence>
<dbReference type="InterPro" id="IPR058792">
    <property type="entry name" value="Beta-barrel_RND_2"/>
</dbReference>
<evidence type="ECO:0000313" key="6">
    <source>
        <dbReference type="Proteomes" id="UP000644699"/>
    </source>
</evidence>
<dbReference type="PANTHER" id="PTHR30469">
    <property type="entry name" value="MULTIDRUG RESISTANCE PROTEIN MDTA"/>
    <property type="match status" value="1"/>
</dbReference>
<dbReference type="AlphaFoldDB" id="A0A917A114"/>
<proteinExistence type="inferred from homology"/>
<keyword evidence="6" id="KW-1185">Reference proteome</keyword>
<name>A0A917A114_9HYPH</name>
<dbReference type="Pfam" id="PF25973">
    <property type="entry name" value="BSH_CzcB"/>
    <property type="match status" value="1"/>
</dbReference>
<feature type="region of interest" description="Disordered" evidence="2">
    <location>
        <begin position="379"/>
        <end position="423"/>
    </location>
</feature>
<dbReference type="Gene3D" id="2.40.420.20">
    <property type="match status" value="1"/>
</dbReference>
<comment type="caution">
    <text evidence="5">The sequence shown here is derived from an EMBL/GenBank/DDBJ whole genome shotgun (WGS) entry which is preliminary data.</text>
</comment>
<dbReference type="GO" id="GO:1990281">
    <property type="term" value="C:efflux pump complex"/>
    <property type="evidence" value="ECO:0007669"/>
    <property type="project" value="TreeGrafter"/>
</dbReference>
<dbReference type="InterPro" id="IPR058647">
    <property type="entry name" value="BSH_CzcB-like"/>
</dbReference>
<dbReference type="GO" id="GO:0015562">
    <property type="term" value="F:efflux transmembrane transporter activity"/>
    <property type="evidence" value="ECO:0007669"/>
    <property type="project" value="TreeGrafter"/>
</dbReference>
<dbReference type="SUPFAM" id="SSF111369">
    <property type="entry name" value="HlyD-like secretion proteins"/>
    <property type="match status" value="1"/>
</dbReference>
<dbReference type="Gene3D" id="2.40.30.170">
    <property type="match status" value="1"/>
</dbReference>
<evidence type="ECO:0000259" key="3">
    <source>
        <dbReference type="Pfam" id="PF25954"/>
    </source>
</evidence>
<evidence type="ECO:0000313" key="5">
    <source>
        <dbReference type="EMBL" id="GGE19667.1"/>
    </source>
</evidence>
<accession>A0A917A114</accession>
<gene>
    <name evidence="5" type="ORF">GCM10011390_43640</name>
</gene>
<comment type="similarity">
    <text evidence="1">Belongs to the membrane fusion protein (MFP) (TC 8.A.1) family.</text>
</comment>